<dbReference type="Pfam" id="PF08447">
    <property type="entry name" value="PAS_3"/>
    <property type="match status" value="1"/>
</dbReference>
<evidence type="ECO:0000313" key="6">
    <source>
        <dbReference type="EMBL" id="KAK9722358.1"/>
    </source>
</evidence>
<evidence type="ECO:0000256" key="1">
    <source>
        <dbReference type="ARBA" id="ARBA00022630"/>
    </source>
</evidence>
<protein>
    <recommendedName>
        <fullName evidence="5">PAS domain-containing protein</fullName>
    </recommendedName>
</protein>
<dbReference type="Gene3D" id="3.30.450.20">
    <property type="entry name" value="PAS domain"/>
    <property type="match status" value="3"/>
</dbReference>
<evidence type="ECO:0000256" key="2">
    <source>
        <dbReference type="ARBA" id="ARBA00022643"/>
    </source>
</evidence>
<feature type="compositionally biased region" description="Polar residues" evidence="4">
    <location>
        <begin position="605"/>
        <end position="621"/>
    </location>
</feature>
<feature type="domain" description="PAS" evidence="5">
    <location>
        <begin position="371"/>
        <end position="434"/>
    </location>
</feature>
<dbReference type="SMART" id="SM00091">
    <property type="entry name" value="PAS"/>
    <property type="match status" value="3"/>
</dbReference>
<name>A0ABR2W798_9FUNG</name>
<feature type="domain" description="PAS" evidence="5">
    <location>
        <begin position="187"/>
        <end position="209"/>
    </location>
</feature>
<dbReference type="Pfam" id="PF13426">
    <property type="entry name" value="PAS_9"/>
    <property type="match status" value="1"/>
</dbReference>
<feature type="compositionally biased region" description="Basic residues" evidence="4">
    <location>
        <begin position="663"/>
        <end position="672"/>
    </location>
</feature>
<dbReference type="SUPFAM" id="SSF55785">
    <property type="entry name" value="PYP-like sensor domain (PAS domain)"/>
    <property type="match status" value="3"/>
</dbReference>
<dbReference type="InterPro" id="IPR001610">
    <property type="entry name" value="PAC"/>
</dbReference>
<dbReference type="Proteomes" id="UP001479436">
    <property type="component" value="Unassembled WGS sequence"/>
</dbReference>
<dbReference type="PANTHER" id="PTHR47429">
    <property type="entry name" value="PROTEIN TWIN LOV 1"/>
    <property type="match status" value="1"/>
</dbReference>
<keyword evidence="2" id="KW-0288">FMN</keyword>
<evidence type="ECO:0000313" key="7">
    <source>
        <dbReference type="Proteomes" id="UP001479436"/>
    </source>
</evidence>
<accession>A0ABR2W798</accession>
<evidence type="ECO:0000259" key="5">
    <source>
        <dbReference type="PROSITE" id="PS50112"/>
    </source>
</evidence>
<feature type="region of interest" description="Disordered" evidence="4">
    <location>
        <begin position="663"/>
        <end position="684"/>
    </location>
</feature>
<dbReference type="SMART" id="SM00086">
    <property type="entry name" value="PAC"/>
    <property type="match status" value="2"/>
</dbReference>
<feature type="region of interest" description="Disordered" evidence="4">
    <location>
        <begin position="598"/>
        <end position="623"/>
    </location>
</feature>
<dbReference type="PROSITE" id="PS50112">
    <property type="entry name" value="PAS"/>
    <property type="match status" value="3"/>
</dbReference>
<reference evidence="6 7" key="1">
    <citation type="submission" date="2023-04" db="EMBL/GenBank/DDBJ databases">
        <title>Genome of Basidiobolus ranarum AG-B5.</title>
        <authorList>
            <person name="Stajich J.E."/>
            <person name="Carter-House D."/>
            <person name="Gryganskyi A."/>
        </authorList>
    </citation>
    <scope>NUCLEOTIDE SEQUENCE [LARGE SCALE GENOMIC DNA]</scope>
    <source>
        <strain evidence="6 7">AG-B5</strain>
    </source>
</reference>
<dbReference type="InterPro" id="IPR013767">
    <property type="entry name" value="PAS_fold"/>
</dbReference>
<proteinExistence type="predicted"/>
<keyword evidence="1" id="KW-0285">Flavoprotein</keyword>
<dbReference type="Pfam" id="PF00989">
    <property type="entry name" value="PAS"/>
    <property type="match status" value="1"/>
</dbReference>
<dbReference type="EMBL" id="JASJQH010006952">
    <property type="protein sequence ID" value="KAK9722358.1"/>
    <property type="molecule type" value="Genomic_DNA"/>
</dbReference>
<dbReference type="InterPro" id="IPR035965">
    <property type="entry name" value="PAS-like_dom_sf"/>
</dbReference>
<organism evidence="6 7">
    <name type="scientific">Basidiobolus ranarum</name>
    <dbReference type="NCBI Taxonomy" id="34480"/>
    <lineage>
        <taxon>Eukaryota</taxon>
        <taxon>Fungi</taxon>
        <taxon>Fungi incertae sedis</taxon>
        <taxon>Zoopagomycota</taxon>
        <taxon>Entomophthoromycotina</taxon>
        <taxon>Basidiobolomycetes</taxon>
        <taxon>Basidiobolales</taxon>
        <taxon>Basidiobolaceae</taxon>
        <taxon>Basidiobolus</taxon>
    </lineage>
</organism>
<dbReference type="NCBIfam" id="TIGR00229">
    <property type="entry name" value="sensory_box"/>
    <property type="match status" value="1"/>
</dbReference>
<gene>
    <name evidence="6" type="ORF">K7432_002746</name>
</gene>
<feature type="domain" description="PAS" evidence="5">
    <location>
        <begin position="502"/>
        <end position="554"/>
    </location>
</feature>
<evidence type="ECO:0000256" key="3">
    <source>
        <dbReference type="ARBA" id="ARBA00022991"/>
    </source>
</evidence>
<dbReference type="PANTHER" id="PTHR47429:SF7">
    <property type="entry name" value="GATA-FACTOR"/>
    <property type="match status" value="1"/>
</dbReference>
<dbReference type="CDD" id="cd00130">
    <property type="entry name" value="PAS"/>
    <property type="match status" value="3"/>
</dbReference>
<keyword evidence="7" id="KW-1185">Reference proteome</keyword>
<dbReference type="InterPro" id="IPR013655">
    <property type="entry name" value="PAS_fold_3"/>
</dbReference>
<comment type="caution">
    <text evidence="6">The sequence shown here is derived from an EMBL/GenBank/DDBJ whole genome shotgun (WGS) entry which is preliminary data.</text>
</comment>
<dbReference type="InterPro" id="IPR000014">
    <property type="entry name" value="PAS"/>
</dbReference>
<keyword evidence="3" id="KW-0157">Chromophore</keyword>
<sequence length="684" mass="77025">MDLNNTYTTNSLDEVKYENFINSDTDPVNTYLNDIHSNLGFREHNSLYSTQFVQRPINSDNYNFFPPGSQNLDVDKPCQYQADASVYLNYPITPFTSDTLNHTSRFDVNTLESPLASVGSLESSEKITNTCSKSLNSFPGLYSSSGFDMVGILSRVAHRPNPQIAMGAVDMSCAFLVVDACRFDFPIIYASDSFERLSGYQSPEIIGQNCRFLQSPDGRVSLGSRRRYTDNNAVHNIRTHVSQGKEFQVSIVNYKKNGQPFINLITIIPIAYEGSDITHFVGFQVNMIEQPNDILQKMKDGTYIVNYNLLSIPPMISTSLFNRPFDGYHQTTTLTASNGSSIAVSPEVYDLMGIRSSPDEDVITCLWNQMLIDNSEDFIHVVTLKGVFLYCSPSCKKMLGYEPDELIGQNVSYLCSPGDLVPVMREIKESASSQDTTSLCYRIRRKDNSYIWFEAQGKLHSDQAKGRKCVVLVGRTLPIYKLSWEALDICGGLTEDEFWGKLTTDGTYLYATSECQRLLGLSPEELVGTSLYQLVKSDRTTAMTQALQQAREGTTVKLRHTIQNGKGQYMEMISTFYPGDMYANSQKPGYILCQSKMLDPKGDEQSSTSSTAPYPQTNQIGNDEDNIFNMLHVTGSTTWQYELHQLRLANQNLRDEIDNLTKASRRKRKRTNNKAGLCTSRMDY</sequence>
<evidence type="ECO:0000256" key="4">
    <source>
        <dbReference type="SAM" id="MobiDB-lite"/>
    </source>
</evidence>